<evidence type="ECO:0000256" key="6">
    <source>
        <dbReference type="ARBA" id="ARBA00022519"/>
    </source>
</evidence>
<dbReference type="InterPro" id="IPR012902">
    <property type="entry name" value="N_methyl_site"/>
</dbReference>
<keyword evidence="6" id="KW-0997">Cell inner membrane</keyword>
<evidence type="ECO:0000256" key="9">
    <source>
        <dbReference type="ARBA" id="ARBA00023136"/>
    </source>
</evidence>
<dbReference type="InterPro" id="IPR010055">
    <property type="entry name" value="T2SS_protein-GspJ"/>
</dbReference>
<dbReference type="NCBIfam" id="TIGR01711">
    <property type="entry name" value="gspJ"/>
    <property type="match status" value="1"/>
</dbReference>
<gene>
    <name evidence="11" type="primary">gspJ</name>
    <name evidence="11" type="ORF">ABS311_10980</name>
</gene>
<dbReference type="RefSeq" id="WP_143871207.1">
    <property type="nucleotide sequence ID" value="NZ_CP041660.1"/>
</dbReference>
<dbReference type="Gene3D" id="3.10.610.10">
    <property type="entry name" value="GSPII I/J protein-like"/>
    <property type="match status" value="1"/>
</dbReference>
<evidence type="ECO:0000256" key="10">
    <source>
        <dbReference type="SAM" id="Phobius"/>
    </source>
</evidence>
<keyword evidence="7 10" id="KW-0812">Transmembrane</keyword>
<keyword evidence="12" id="KW-1185">Reference proteome</keyword>
<reference evidence="11 12" key="1">
    <citation type="submission" date="2024-06" db="EMBL/GenBank/DDBJ databases">
        <authorList>
            <person name="Chen R.Y."/>
        </authorList>
    </citation>
    <scope>NUCLEOTIDE SEQUENCE [LARGE SCALE GENOMIC DNA]</scope>
    <source>
        <strain evidence="11 12">D2</strain>
    </source>
</reference>
<dbReference type="Pfam" id="PF11612">
    <property type="entry name" value="T2SSJ"/>
    <property type="match status" value="1"/>
</dbReference>
<feature type="transmembrane region" description="Helical" evidence="10">
    <location>
        <begin position="12"/>
        <end position="34"/>
    </location>
</feature>
<evidence type="ECO:0000256" key="2">
    <source>
        <dbReference type="ARBA" id="ARBA00011084"/>
    </source>
</evidence>
<evidence type="ECO:0000256" key="1">
    <source>
        <dbReference type="ARBA" id="ARBA00004377"/>
    </source>
</evidence>
<comment type="subcellular location">
    <subcellularLocation>
        <location evidence="1">Cell inner membrane</location>
        <topology evidence="1">Single-pass membrane protein</topology>
    </subcellularLocation>
</comment>
<name>A0ABV1RHI0_9ALTE</name>
<comment type="caution">
    <text evidence="11">The sequence shown here is derived from an EMBL/GenBank/DDBJ whole genome shotgun (WGS) entry which is preliminary data.</text>
</comment>
<dbReference type="PANTHER" id="PTHR39583:SF2">
    <property type="entry name" value="TYPE II SECRETION SYSTEM PROTEIN J"/>
    <property type="match status" value="1"/>
</dbReference>
<dbReference type="InterPro" id="IPR051621">
    <property type="entry name" value="T2SS_protein_J"/>
</dbReference>
<dbReference type="NCBIfam" id="TIGR02532">
    <property type="entry name" value="IV_pilin_GFxxxE"/>
    <property type="match status" value="1"/>
</dbReference>
<dbReference type="Proteomes" id="UP001467690">
    <property type="component" value="Unassembled WGS sequence"/>
</dbReference>
<protein>
    <recommendedName>
        <fullName evidence="3">Type II secretion system protein J</fullName>
    </recommendedName>
</protein>
<evidence type="ECO:0000313" key="11">
    <source>
        <dbReference type="EMBL" id="MER2492403.1"/>
    </source>
</evidence>
<dbReference type="PROSITE" id="PS00409">
    <property type="entry name" value="PROKAR_NTER_METHYL"/>
    <property type="match status" value="1"/>
</dbReference>
<sequence length="208" mass="23611">MINLVKRNSGFTLIEMLLAVTIFALLGVAGFSILSNTVKSNDISLAHGEKVAGLQRAMIVIERDLMQLAQRTVRVQGEQKPQPFYLSHGEFILDSESQVLAFRRVGWTNPLNILPRSEVQSVAYRIVDENLERLQFTFPDPVQGTEPKVRVLLEGVEQIEFEFYNTSEKKWLDKWTEQGLPDGISILLKTKEYGEIKRIFSVSAQVQS</sequence>
<evidence type="ECO:0000256" key="3">
    <source>
        <dbReference type="ARBA" id="ARBA00021539"/>
    </source>
</evidence>
<dbReference type="PANTHER" id="PTHR39583">
    <property type="entry name" value="TYPE II SECRETION SYSTEM PROTEIN J-RELATED"/>
    <property type="match status" value="1"/>
</dbReference>
<dbReference type="SUPFAM" id="SSF54523">
    <property type="entry name" value="Pili subunits"/>
    <property type="match status" value="1"/>
</dbReference>
<keyword evidence="9 10" id="KW-0472">Membrane</keyword>
<evidence type="ECO:0000256" key="8">
    <source>
        <dbReference type="ARBA" id="ARBA00022989"/>
    </source>
</evidence>
<evidence type="ECO:0000256" key="5">
    <source>
        <dbReference type="ARBA" id="ARBA00022481"/>
    </source>
</evidence>
<comment type="similarity">
    <text evidence="2">Belongs to the GSP J family.</text>
</comment>
<proteinExistence type="inferred from homology"/>
<keyword evidence="4" id="KW-1003">Cell membrane</keyword>
<dbReference type="EMBL" id="JBELOE010000211">
    <property type="protein sequence ID" value="MER2492403.1"/>
    <property type="molecule type" value="Genomic_DNA"/>
</dbReference>
<dbReference type="InterPro" id="IPR045584">
    <property type="entry name" value="Pilin-like"/>
</dbReference>
<evidence type="ECO:0000256" key="7">
    <source>
        <dbReference type="ARBA" id="ARBA00022692"/>
    </source>
</evidence>
<keyword evidence="5" id="KW-0488">Methylation</keyword>
<dbReference type="Pfam" id="PF07963">
    <property type="entry name" value="N_methyl"/>
    <property type="match status" value="1"/>
</dbReference>
<dbReference type="Gene3D" id="2.10.70.20">
    <property type="entry name" value="gspk-gspi-gspj complex like domains"/>
    <property type="match status" value="1"/>
</dbReference>
<organism evidence="11 12">
    <name type="scientific">Catenovulum sediminis</name>
    <dbReference type="NCBI Taxonomy" id="1740262"/>
    <lineage>
        <taxon>Bacteria</taxon>
        <taxon>Pseudomonadati</taxon>
        <taxon>Pseudomonadota</taxon>
        <taxon>Gammaproteobacteria</taxon>
        <taxon>Alteromonadales</taxon>
        <taxon>Alteromonadaceae</taxon>
        <taxon>Catenovulum</taxon>
    </lineage>
</organism>
<keyword evidence="8 10" id="KW-1133">Transmembrane helix</keyword>
<accession>A0ABV1RHI0</accession>
<evidence type="ECO:0000313" key="12">
    <source>
        <dbReference type="Proteomes" id="UP001467690"/>
    </source>
</evidence>
<evidence type="ECO:0000256" key="4">
    <source>
        <dbReference type="ARBA" id="ARBA00022475"/>
    </source>
</evidence>